<dbReference type="RefSeq" id="WP_195871529.1">
    <property type="nucleotide sequence ID" value="NZ_JADOET010000007.1"/>
</dbReference>
<sequence length="115" mass="13288">MKLLFIYNANSGKLNALFDAGHKLMSPSTYKCSLCALTHNTFSENRSWKEFRAESNLDMEFYHKDEFETKFPNVNMTYPAILKHEAQQISTVLNADVLNKISNVEDLIVRLKLQL</sequence>
<evidence type="ECO:0000313" key="1">
    <source>
        <dbReference type="EMBL" id="MBF8150259.1"/>
    </source>
</evidence>
<proteinExistence type="predicted"/>
<comment type="caution">
    <text evidence="1">The sequence shown here is derived from an EMBL/GenBank/DDBJ whole genome shotgun (WGS) entry which is preliminary data.</text>
</comment>
<keyword evidence="2" id="KW-1185">Reference proteome</keyword>
<evidence type="ECO:0000313" key="2">
    <source>
        <dbReference type="Proteomes" id="UP000611215"/>
    </source>
</evidence>
<gene>
    <name evidence="1" type="ORF">ITJ86_10150</name>
</gene>
<organism evidence="1 2">
    <name type="scientific">Winogradskyella marina</name>
    <dbReference type="NCBI Taxonomy" id="2785530"/>
    <lineage>
        <taxon>Bacteria</taxon>
        <taxon>Pseudomonadati</taxon>
        <taxon>Bacteroidota</taxon>
        <taxon>Flavobacteriia</taxon>
        <taxon>Flavobacteriales</taxon>
        <taxon>Flavobacteriaceae</taxon>
        <taxon>Winogradskyella</taxon>
    </lineage>
</organism>
<accession>A0ABS0EIH0</accession>
<dbReference type="Proteomes" id="UP000611215">
    <property type="component" value="Unassembled WGS sequence"/>
</dbReference>
<protein>
    <submittedName>
        <fullName evidence="1">GTPase</fullName>
    </submittedName>
</protein>
<name>A0ABS0EIH0_9FLAO</name>
<dbReference type="EMBL" id="JADOET010000007">
    <property type="protein sequence ID" value="MBF8150259.1"/>
    <property type="molecule type" value="Genomic_DNA"/>
</dbReference>
<reference evidence="1 2" key="1">
    <citation type="submission" date="2020-11" db="EMBL/GenBank/DDBJ databases">
        <title>Winogradskyella marina sp. nov., isolated from marine sediment.</title>
        <authorList>
            <person name="Bo J."/>
            <person name="Wang S."/>
            <person name="Song X."/>
            <person name="Du Z."/>
        </authorList>
    </citation>
    <scope>NUCLEOTIDE SEQUENCE [LARGE SCALE GENOMIC DNA]</scope>
    <source>
        <strain evidence="1 2">F6397</strain>
    </source>
</reference>